<dbReference type="GO" id="GO:0016746">
    <property type="term" value="F:acyltransferase activity"/>
    <property type="evidence" value="ECO:0007669"/>
    <property type="project" value="UniProtKB-KW"/>
</dbReference>
<keyword evidence="2" id="KW-0012">Acyltransferase</keyword>
<dbReference type="EC" id="2.3.1.-" evidence="2"/>
<dbReference type="Pfam" id="PF17668">
    <property type="entry name" value="Acetyltransf_17"/>
    <property type="match status" value="1"/>
</dbReference>
<dbReference type="PANTHER" id="PTHR37817:SF1">
    <property type="entry name" value="N-ACETYLTRANSFERASE EIS"/>
    <property type="match status" value="1"/>
</dbReference>
<accession>A0ABS6JBY2</accession>
<comment type="caution">
    <text evidence="2">The sequence shown here is derived from an EMBL/GenBank/DDBJ whole genome shotgun (WGS) entry which is preliminary data.</text>
</comment>
<dbReference type="InterPro" id="IPR051554">
    <property type="entry name" value="Acetyltransferase_Eis"/>
</dbReference>
<dbReference type="InterPro" id="IPR000182">
    <property type="entry name" value="GNAT_dom"/>
</dbReference>
<sequence length="411" mass="48103">MKRIKLDKQYKDEVVKVWKEAFQDDEEFDSEFSQYFFNQDDLWNYAYGWLDGNQLVSTYLSLNVSVTIRNKEFTGHYIDGLATLPSYQGRGLIHQQMLNDAKRCKEDRIPIMLVDPSRDSFYRKFGFEFACDQYRIDIDRLFCSDEIEQCDYTVKTGVIADNTELQEAYKVVNDYLFTHSPYNELRWPPCYEDIKYKRKDIKLTVAFDKEKQPCGFVLYSVDGSNMLVTSFRYTTLAAFFALKQFMLDMDDSISQFVFTSIPEDFPLSLFLKDLGRPEKKLYFGSWMSRMIRIVDFPFLLEKLVSEPPKHAISFSIKDKVLKENNNNYTLFPNGKVIIDSDRQSEVTSTMTDIVPLLTGLKSAKELYFQGKLIVNQAETLEQWPKVPQVIREIDLLFPKLTTFSADDYLAP</sequence>
<dbReference type="Pfam" id="PF13530">
    <property type="entry name" value="SCP2_2"/>
    <property type="match status" value="1"/>
</dbReference>
<dbReference type="RefSeq" id="WP_217065077.1">
    <property type="nucleotide sequence ID" value="NZ_JAHQCS010000062.1"/>
</dbReference>
<dbReference type="EMBL" id="JAHQCS010000062">
    <property type="protein sequence ID" value="MBU9711192.1"/>
    <property type="molecule type" value="Genomic_DNA"/>
</dbReference>
<protein>
    <submittedName>
        <fullName evidence="2">GNAT family N-acetyltransferase</fullName>
        <ecNumber evidence="2">2.3.1.-</ecNumber>
    </submittedName>
</protein>
<organism evidence="2 3">
    <name type="scientific">Evansella tamaricis</name>
    <dbReference type="NCBI Taxonomy" id="2069301"/>
    <lineage>
        <taxon>Bacteria</taxon>
        <taxon>Bacillati</taxon>
        <taxon>Bacillota</taxon>
        <taxon>Bacilli</taxon>
        <taxon>Bacillales</taxon>
        <taxon>Bacillaceae</taxon>
        <taxon>Evansella</taxon>
    </lineage>
</organism>
<evidence type="ECO:0000313" key="2">
    <source>
        <dbReference type="EMBL" id="MBU9711192.1"/>
    </source>
</evidence>
<dbReference type="PANTHER" id="PTHR37817">
    <property type="entry name" value="N-ACETYLTRANSFERASE EIS"/>
    <property type="match status" value="1"/>
</dbReference>
<dbReference type="PROSITE" id="PS51186">
    <property type="entry name" value="GNAT"/>
    <property type="match status" value="1"/>
</dbReference>
<name>A0ABS6JBY2_9BACI</name>
<gene>
    <name evidence="2" type="ORF">KS419_05540</name>
</gene>
<dbReference type="Proteomes" id="UP000784880">
    <property type="component" value="Unassembled WGS sequence"/>
</dbReference>
<dbReference type="InterPro" id="IPR041380">
    <property type="entry name" value="Acetyltransf_17"/>
</dbReference>
<keyword evidence="3" id="KW-1185">Reference proteome</keyword>
<dbReference type="Pfam" id="PF13527">
    <property type="entry name" value="Acetyltransf_9"/>
    <property type="match status" value="1"/>
</dbReference>
<dbReference type="CDD" id="cd04301">
    <property type="entry name" value="NAT_SF"/>
    <property type="match status" value="1"/>
</dbReference>
<evidence type="ECO:0000259" key="1">
    <source>
        <dbReference type="PROSITE" id="PS51186"/>
    </source>
</evidence>
<dbReference type="InterPro" id="IPR025559">
    <property type="entry name" value="Eis_dom"/>
</dbReference>
<feature type="domain" description="N-acetyltransferase" evidence="1">
    <location>
        <begin position="1"/>
        <end position="148"/>
    </location>
</feature>
<proteinExistence type="predicted"/>
<evidence type="ECO:0000313" key="3">
    <source>
        <dbReference type="Proteomes" id="UP000784880"/>
    </source>
</evidence>
<keyword evidence="2" id="KW-0808">Transferase</keyword>
<reference evidence="2 3" key="1">
    <citation type="submission" date="2021-06" db="EMBL/GenBank/DDBJ databases">
        <title>Bacillus sp. RD4P76, an endophyte from a halophyte.</title>
        <authorList>
            <person name="Sun J.-Q."/>
        </authorList>
    </citation>
    <scope>NUCLEOTIDE SEQUENCE [LARGE SCALE GENOMIC DNA]</scope>
    <source>
        <strain evidence="2 3">CGMCC 1.15917</strain>
    </source>
</reference>